<dbReference type="InterPro" id="IPR001647">
    <property type="entry name" value="HTH_TetR"/>
</dbReference>
<dbReference type="AlphaFoldDB" id="A0A1E3RSS0"/>
<dbReference type="PRINTS" id="PR00455">
    <property type="entry name" value="HTHTETR"/>
</dbReference>
<feature type="domain" description="HTH tetR-type" evidence="5">
    <location>
        <begin position="1"/>
        <end position="55"/>
    </location>
</feature>
<evidence type="ECO:0000256" key="4">
    <source>
        <dbReference type="PROSITE-ProRule" id="PRU00335"/>
    </source>
</evidence>
<organism evidence="6 7">
    <name type="scientific">Mycolicibacterium holsaticum</name>
    <dbReference type="NCBI Taxonomy" id="152142"/>
    <lineage>
        <taxon>Bacteria</taxon>
        <taxon>Bacillati</taxon>
        <taxon>Actinomycetota</taxon>
        <taxon>Actinomycetes</taxon>
        <taxon>Mycobacteriales</taxon>
        <taxon>Mycobacteriaceae</taxon>
        <taxon>Mycolicibacterium</taxon>
    </lineage>
</organism>
<sequence length="193" mass="20772">MRQAARTLYAREGWAGFHFEGVARAAGVSKDAVYRRYSDAEALLLDALSAQPLPLLADDRPVEEALVAFGRDVFAYFASGNGYANLRVHIDGPRYPNVLEQYRDRVVEPQIAQAVSVLEKAKDAGAIDPDTSTGAVVEALGGAVIVLALAVGARLDDDGRPDATVVRQLTEVVQQILHGRLTDAPSSTTKRRS</sequence>
<proteinExistence type="predicted"/>
<keyword evidence="1" id="KW-0805">Transcription regulation</keyword>
<dbReference type="Pfam" id="PF16859">
    <property type="entry name" value="TetR_C_11"/>
    <property type="match status" value="1"/>
</dbReference>
<keyword evidence="2 4" id="KW-0238">DNA-binding</keyword>
<dbReference type="Pfam" id="PF00440">
    <property type="entry name" value="TetR_N"/>
    <property type="match status" value="1"/>
</dbReference>
<evidence type="ECO:0000256" key="2">
    <source>
        <dbReference type="ARBA" id="ARBA00023125"/>
    </source>
</evidence>
<dbReference type="RefSeq" id="WP_069406040.1">
    <property type="nucleotide sequence ID" value="NZ_MIGZ01000087.1"/>
</dbReference>
<dbReference type="SUPFAM" id="SSF46689">
    <property type="entry name" value="Homeodomain-like"/>
    <property type="match status" value="1"/>
</dbReference>
<dbReference type="InterPro" id="IPR009057">
    <property type="entry name" value="Homeodomain-like_sf"/>
</dbReference>
<evidence type="ECO:0000259" key="5">
    <source>
        <dbReference type="PROSITE" id="PS50977"/>
    </source>
</evidence>
<dbReference type="InterPro" id="IPR036271">
    <property type="entry name" value="Tet_transcr_reg_TetR-rel_C_sf"/>
</dbReference>
<gene>
    <name evidence="6" type="ORF">BHQ17_15420</name>
</gene>
<comment type="caution">
    <text evidence="6">The sequence shown here is derived from an EMBL/GenBank/DDBJ whole genome shotgun (WGS) entry which is preliminary data.</text>
</comment>
<dbReference type="Proteomes" id="UP000094243">
    <property type="component" value="Unassembled WGS sequence"/>
</dbReference>
<dbReference type="InterPro" id="IPR050109">
    <property type="entry name" value="HTH-type_TetR-like_transc_reg"/>
</dbReference>
<dbReference type="PANTHER" id="PTHR30055:SF234">
    <property type="entry name" value="HTH-TYPE TRANSCRIPTIONAL REGULATOR BETI"/>
    <property type="match status" value="1"/>
</dbReference>
<evidence type="ECO:0000313" key="6">
    <source>
        <dbReference type="EMBL" id="ODQ92890.1"/>
    </source>
</evidence>
<feature type="DNA-binding region" description="H-T-H motif" evidence="4">
    <location>
        <begin position="18"/>
        <end position="37"/>
    </location>
</feature>
<dbReference type="GO" id="GO:0000976">
    <property type="term" value="F:transcription cis-regulatory region binding"/>
    <property type="evidence" value="ECO:0007669"/>
    <property type="project" value="TreeGrafter"/>
</dbReference>
<evidence type="ECO:0000313" key="7">
    <source>
        <dbReference type="Proteomes" id="UP000094243"/>
    </source>
</evidence>
<dbReference type="Gene3D" id="1.10.357.10">
    <property type="entry name" value="Tetracycline Repressor, domain 2"/>
    <property type="match status" value="1"/>
</dbReference>
<protein>
    <recommendedName>
        <fullName evidence="5">HTH tetR-type domain-containing protein</fullName>
    </recommendedName>
</protein>
<keyword evidence="3" id="KW-0804">Transcription</keyword>
<evidence type="ECO:0000256" key="3">
    <source>
        <dbReference type="ARBA" id="ARBA00023163"/>
    </source>
</evidence>
<keyword evidence="7" id="KW-1185">Reference proteome</keyword>
<dbReference type="GO" id="GO:0003700">
    <property type="term" value="F:DNA-binding transcription factor activity"/>
    <property type="evidence" value="ECO:0007669"/>
    <property type="project" value="TreeGrafter"/>
</dbReference>
<name>A0A1E3RSS0_9MYCO</name>
<dbReference type="Gene3D" id="1.10.10.60">
    <property type="entry name" value="Homeodomain-like"/>
    <property type="match status" value="1"/>
</dbReference>
<evidence type="ECO:0000256" key="1">
    <source>
        <dbReference type="ARBA" id="ARBA00023015"/>
    </source>
</evidence>
<dbReference type="PANTHER" id="PTHR30055">
    <property type="entry name" value="HTH-TYPE TRANSCRIPTIONAL REGULATOR RUTR"/>
    <property type="match status" value="1"/>
</dbReference>
<dbReference type="EMBL" id="MIGZ01000087">
    <property type="protein sequence ID" value="ODQ92890.1"/>
    <property type="molecule type" value="Genomic_DNA"/>
</dbReference>
<dbReference type="SUPFAM" id="SSF48498">
    <property type="entry name" value="Tetracyclin repressor-like, C-terminal domain"/>
    <property type="match status" value="1"/>
</dbReference>
<dbReference type="InterPro" id="IPR011075">
    <property type="entry name" value="TetR_C"/>
</dbReference>
<reference evidence="7" key="1">
    <citation type="submission" date="2016-09" db="EMBL/GenBank/DDBJ databases">
        <authorList>
            <person name="Greninger A.L."/>
            <person name="Jerome K.R."/>
            <person name="Mcnair B."/>
            <person name="Wallis C."/>
            <person name="Fang F."/>
        </authorList>
    </citation>
    <scope>NUCLEOTIDE SEQUENCE [LARGE SCALE GENOMIC DNA]</scope>
    <source>
        <strain evidence="7">M7</strain>
    </source>
</reference>
<accession>A0A1E3RSS0</accession>
<dbReference type="PROSITE" id="PS50977">
    <property type="entry name" value="HTH_TETR_2"/>
    <property type="match status" value="1"/>
</dbReference>